<proteinExistence type="predicted"/>
<sequence length="58" mass="6311">MGAATRQKRTDTARTNVRLVLSRFSAPARGSMSLEDCDPVILPTERGFPANHRHSSSG</sequence>
<protein>
    <submittedName>
        <fullName evidence="1">Uncharacterized protein</fullName>
    </submittedName>
</protein>
<comment type="caution">
    <text evidence="1">The sequence shown here is derived from an EMBL/GenBank/DDBJ whole genome shotgun (WGS) entry which is preliminary data.</text>
</comment>
<name>A0ABQ9W873_SAGOE</name>
<evidence type="ECO:0000313" key="2">
    <source>
        <dbReference type="Proteomes" id="UP001266305"/>
    </source>
</evidence>
<dbReference type="Proteomes" id="UP001266305">
    <property type="component" value="Unassembled WGS sequence"/>
</dbReference>
<feature type="non-terminal residue" evidence="1">
    <location>
        <position position="58"/>
    </location>
</feature>
<reference evidence="1 2" key="1">
    <citation type="submission" date="2023-05" db="EMBL/GenBank/DDBJ databases">
        <title>B98-5 Cell Line De Novo Hybrid Assembly: An Optical Mapping Approach.</title>
        <authorList>
            <person name="Kananen K."/>
            <person name="Auerbach J.A."/>
            <person name="Kautto E."/>
            <person name="Blachly J.S."/>
        </authorList>
    </citation>
    <scope>NUCLEOTIDE SEQUENCE [LARGE SCALE GENOMIC DNA]</scope>
    <source>
        <strain evidence="1">B95-8</strain>
        <tissue evidence="1">Cell line</tissue>
    </source>
</reference>
<gene>
    <name evidence="1" type="ORF">P7K49_004698</name>
</gene>
<accession>A0ABQ9W873</accession>
<organism evidence="1 2">
    <name type="scientific">Saguinus oedipus</name>
    <name type="common">Cotton-top tamarin</name>
    <name type="synonym">Oedipomidas oedipus</name>
    <dbReference type="NCBI Taxonomy" id="9490"/>
    <lineage>
        <taxon>Eukaryota</taxon>
        <taxon>Metazoa</taxon>
        <taxon>Chordata</taxon>
        <taxon>Craniata</taxon>
        <taxon>Vertebrata</taxon>
        <taxon>Euteleostomi</taxon>
        <taxon>Mammalia</taxon>
        <taxon>Eutheria</taxon>
        <taxon>Euarchontoglires</taxon>
        <taxon>Primates</taxon>
        <taxon>Haplorrhini</taxon>
        <taxon>Platyrrhini</taxon>
        <taxon>Cebidae</taxon>
        <taxon>Callitrichinae</taxon>
        <taxon>Saguinus</taxon>
    </lineage>
</organism>
<evidence type="ECO:0000313" key="1">
    <source>
        <dbReference type="EMBL" id="KAK2117811.1"/>
    </source>
</evidence>
<keyword evidence="2" id="KW-1185">Reference proteome</keyword>
<dbReference type="EMBL" id="JASSZA010000002">
    <property type="protein sequence ID" value="KAK2117811.1"/>
    <property type="molecule type" value="Genomic_DNA"/>
</dbReference>